<dbReference type="HOGENOM" id="CLU_996382_0_0_9"/>
<dbReference type="EMBL" id="AE001438">
    <property type="protein sequence ID" value="AAK76902.1"/>
    <property type="molecule type" value="Genomic_DNA"/>
</dbReference>
<dbReference type="AlphaFoldDB" id="Q97TE7"/>
<sequence>MPECKLEDYKRIYNYVLDYQNGSTYAAQELIECFKNFLLNYLNLIMYGAYKPKDYSINKFIRLYIKVQELKEVNREEVNLKLENVSKKIKNMFSKYNESEIQNELIAALLIMAKKYRDYDKPSFHNYVYKCFHYEIYRRLSSLVKDTISRSNNSEYLDSILVYDNSISFFEDNELLDDNWIEGRTGNEIFKCLNSFERSIIKEHYINKSTDADIANKYGVCRATINRARLKVKKKLANELRIK</sequence>
<dbReference type="KEGG" id="cac:CA_P0157"/>
<dbReference type="PATRIC" id="fig|272562.8.peg.157"/>
<gene>
    <name evidence="1" type="ordered locus">CA_P0157</name>
</gene>
<protein>
    <submittedName>
        <fullName evidence="1">Special sigma factor (SigF/sigE/sigG family)</fullName>
    </submittedName>
</protein>
<keyword evidence="2" id="KW-1185">Reference proteome</keyword>
<evidence type="ECO:0000313" key="2">
    <source>
        <dbReference type="Proteomes" id="UP000000814"/>
    </source>
</evidence>
<dbReference type="InterPro" id="IPR013324">
    <property type="entry name" value="RNA_pol_sigma_r3/r4-like"/>
</dbReference>
<dbReference type="SMR" id="Q97TE7"/>
<name>Q97TE7_CLOAB</name>
<proteinExistence type="predicted"/>
<dbReference type="DNASU" id="1116162"/>
<dbReference type="RefSeq" id="WP_010890841.1">
    <property type="nucleotide sequence ID" value="NC_001988.2"/>
</dbReference>
<geneLocation type="plasmid" evidence="1 2">
    <name>pSOL1</name>
</geneLocation>
<dbReference type="OrthoDB" id="1937719at2"/>
<evidence type="ECO:0000313" key="1">
    <source>
        <dbReference type="EMBL" id="AAK76902.1"/>
    </source>
</evidence>
<accession>Q97TE7</accession>
<keyword evidence="1" id="KW-0614">Plasmid</keyword>
<dbReference type="Proteomes" id="UP000000814">
    <property type="component" value="Plasmid pSOL1"/>
</dbReference>
<organism evidence="1 2">
    <name type="scientific">Clostridium acetobutylicum (strain ATCC 824 / DSM 792 / JCM 1419 / IAM 19013 / LMG 5710 / NBRC 13948 / NRRL B-527 / VKM B-1787 / 2291 / W)</name>
    <dbReference type="NCBI Taxonomy" id="272562"/>
    <lineage>
        <taxon>Bacteria</taxon>
        <taxon>Bacillati</taxon>
        <taxon>Bacillota</taxon>
        <taxon>Clostridia</taxon>
        <taxon>Eubacteriales</taxon>
        <taxon>Clostridiaceae</taxon>
        <taxon>Clostridium</taxon>
    </lineage>
</organism>
<dbReference type="GeneID" id="45000382"/>
<dbReference type="SUPFAM" id="SSF88659">
    <property type="entry name" value="Sigma3 and sigma4 domains of RNA polymerase sigma factors"/>
    <property type="match status" value="1"/>
</dbReference>
<reference evidence="1 2" key="1">
    <citation type="journal article" date="2001" name="J. Bacteriol.">
        <title>Genome sequence and comparative analysis of the solvent-producing bacterium Clostridium acetobutylicum.</title>
        <authorList>
            <person name="Nolling J."/>
            <person name="Breton G."/>
            <person name="Omelchenko M.V."/>
            <person name="Makarova K.S."/>
            <person name="Zeng Q."/>
            <person name="Gibson R."/>
            <person name="Lee H.M."/>
            <person name="Dubois J."/>
            <person name="Qiu D."/>
            <person name="Hitti J."/>
            <person name="Wolf Y.I."/>
            <person name="Tatusov R.L."/>
            <person name="Sabathe F."/>
            <person name="Doucette-Stamm L."/>
            <person name="Soucaille P."/>
            <person name="Daly M.J."/>
            <person name="Bennett G.N."/>
            <person name="Koonin E.V."/>
            <person name="Smith D.R."/>
        </authorList>
    </citation>
    <scope>NUCLEOTIDE SEQUENCE [LARGE SCALE GENOMIC DNA]</scope>
    <source>
        <strain evidence="2">ATCC 824 / DSM 792 / JCM 1419 / LMG 5710 / VKM B-1787</strain>
        <plasmid evidence="2">pSOL1</plasmid>
    </source>
</reference>